<reference evidence="1 2" key="1">
    <citation type="submission" date="2019-05" db="EMBL/GenBank/DDBJ databases">
        <title>Genomic analysis of Lentibacillus sp. NKC220-2.</title>
        <authorList>
            <person name="Oh Y.J."/>
        </authorList>
    </citation>
    <scope>NUCLEOTIDE SEQUENCE [LARGE SCALE GENOMIC DNA]</scope>
    <source>
        <strain evidence="1 2">NKC220-2</strain>
    </source>
</reference>
<evidence type="ECO:0008006" key="3">
    <source>
        <dbReference type="Google" id="ProtNLM"/>
    </source>
</evidence>
<accession>A0A5S3QIY1</accession>
<proteinExistence type="predicted"/>
<gene>
    <name evidence="1" type="ORF">FFL34_06960</name>
</gene>
<dbReference type="AlphaFoldDB" id="A0A5S3QIY1"/>
<protein>
    <recommendedName>
        <fullName evidence="3">DUF2634 domain-containing protein</fullName>
    </recommendedName>
</protein>
<dbReference type="RefSeq" id="WP_138602719.1">
    <property type="nucleotide sequence ID" value="NZ_VCIA01000001.1"/>
</dbReference>
<evidence type="ECO:0000313" key="1">
    <source>
        <dbReference type="EMBL" id="TMN21882.1"/>
    </source>
</evidence>
<comment type="caution">
    <text evidence="1">The sequence shown here is derived from an EMBL/GenBank/DDBJ whole genome shotgun (WGS) entry which is preliminary data.</text>
</comment>
<evidence type="ECO:0000313" key="2">
    <source>
        <dbReference type="Proteomes" id="UP000306980"/>
    </source>
</evidence>
<dbReference type="Proteomes" id="UP000306980">
    <property type="component" value="Unassembled WGS sequence"/>
</dbReference>
<dbReference type="OrthoDB" id="9839638at2"/>
<name>A0A5S3QIY1_9BACI</name>
<sequence>MKWIPRSPTESTIYPRVNVDTYKTDLAMSFDEDGADIIIENGDMKTVSGLDNFIQRLKSVLLANKTELFDYGLFEMFPKSTDQDKFNRECQLLAEALVSHQYSDSKPDNPNGLGYTIESVHSIEYDKAKYTLSVKVKVTGLDNPIQIDVLIPRQLRNT</sequence>
<organism evidence="1 2">
    <name type="scientific">Lentibacillus cibarius</name>
    <dbReference type="NCBI Taxonomy" id="2583219"/>
    <lineage>
        <taxon>Bacteria</taxon>
        <taxon>Bacillati</taxon>
        <taxon>Bacillota</taxon>
        <taxon>Bacilli</taxon>
        <taxon>Bacillales</taxon>
        <taxon>Bacillaceae</taxon>
        <taxon>Lentibacillus</taxon>
    </lineage>
</organism>
<dbReference type="EMBL" id="VCIA01000001">
    <property type="protein sequence ID" value="TMN21882.1"/>
    <property type="molecule type" value="Genomic_DNA"/>
</dbReference>